<evidence type="ECO:0000259" key="1">
    <source>
        <dbReference type="Pfam" id="PF03992"/>
    </source>
</evidence>
<evidence type="ECO:0000313" key="3">
    <source>
        <dbReference type="Proteomes" id="UP000711996"/>
    </source>
</evidence>
<dbReference type="Gene3D" id="3.30.70.100">
    <property type="match status" value="1"/>
</dbReference>
<dbReference type="InterPro" id="IPR011008">
    <property type="entry name" value="Dimeric_a/b-barrel"/>
</dbReference>
<feature type="domain" description="ABM" evidence="1">
    <location>
        <begin position="46"/>
        <end position="91"/>
    </location>
</feature>
<dbReference type="InterPro" id="IPR007138">
    <property type="entry name" value="ABM_dom"/>
</dbReference>
<dbReference type="Pfam" id="PF03992">
    <property type="entry name" value="ABM"/>
    <property type="match status" value="1"/>
</dbReference>
<organism evidence="2 3">
    <name type="scientific">Colletotrichum siamense</name>
    <name type="common">Anthracnose fungus</name>
    <dbReference type="NCBI Taxonomy" id="690259"/>
    <lineage>
        <taxon>Eukaryota</taxon>
        <taxon>Fungi</taxon>
        <taxon>Dikarya</taxon>
        <taxon>Ascomycota</taxon>
        <taxon>Pezizomycotina</taxon>
        <taxon>Sordariomycetes</taxon>
        <taxon>Hypocreomycetidae</taxon>
        <taxon>Glomerellales</taxon>
        <taxon>Glomerellaceae</taxon>
        <taxon>Colletotrichum</taxon>
        <taxon>Colletotrichum gloeosporioides species complex</taxon>
    </lineage>
</organism>
<dbReference type="Proteomes" id="UP000711996">
    <property type="component" value="Unassembled WGS sequence"/>
</dbReference>
<evidence type="ECO:0000313" key="2">
    <source>
        <dbReference type="EMBL" id="KAF4859866.1"/>
    </source>
</evidence>
<sequence>MAKTKKLAKESVARLTSWTRFYLPREQEWPTWSAGQAGGGHYSPLKGVKGCFMASLGRKVDDPEEAVYIIEWNTIEALESFQSSPACAEFLRGLPENNDESQVAVESGSALRRITLDDASSSTAPTASRFLVFKHITSSPSSNVEEGRVVVTSFLVPQTVDDVTRMWTDHFYKPFQYFVPRGFETVVATGSFLSKFSHEWFGVLSEDRWVEDKFGKLDDGQGRTIVSHFHLWPWDRGATPEMEAASAADPEAREAWSRVIAEVMPPATAWVQERWEIRFMPPPPKPEYDSGELSEYQKEKVGRLMSFREANGPKKDDTSN</sequence>
<proteinExistence type="predicted"/>
<dbReference type="AlphaFoldDB" id="A0A9P5EUF8"/>
<dbReference type="OrthoDB" id="5142818at2759"/>
<protein>
    <recommendedName>
        <fullName evidence="1">ABM domain-containing protein</fullName>
    </recommendedName>
</protein>
<reference evidence="2" key="1">
    <citation type="submission" date="2019-06" db="EMBL/GenBank/DDBJ databases">
        <authorList>
            <person name="Gan P."/>
            <person name="Shirasu K."/>
        </authorList>
    </citation>
    <scope>NUCLEOTIDE SEQUENCE [LARGE SCALE GENOMIC DNA]</scope>
    <source>
        <strain evidence="2">CAD2</strain>
    </source>
</reference>
<name>A0A9P5EUF8_COLSI</name>
<keyword evidence="3" id="KW-1185">Reference proteome</keyword>
<accession>A0A9P5EUF8</accession>
<gene>
    <name evidence="2" type="ORF">CGCSCA2_v005955</name>
</gene>
<dbReference type="SUPFAM" id="SSF54909">
    <property type="entry name" value="Dimeric alpha+beta barrel"/>
    <property type="match status" value="1"/>
</dbReference>
<dbReference type="EMBL" id="QPMT01000015">
    <property type="protein sequence ID" value="KAF4859866.1"/>
    <property type="molecule type" value="Genomic_DNA"/>
</dbReference>
<comment type="caution">
    <text evidence="2">The sequence shown here is derived from an EMBL/GenBank/DDBJ whole genome shotgun (WGS) entry which is preliminary data.</text>
</comment>